<dbReference type="SMART" id="SM01249">
    <property type="entry name" value="KASH"/>
    <property type="match status" value="1"/>
</dbReference>
<dbReference type="Ensembl" id="ENSPRET00000018469.1">
    <property type="protein sequence ID" value="ENSPREP00000018271.1"/>
    <property type="gene ID" value="ENSPREG00000012282.1"/>
</dbReference>
<reference evidence="12" key="2">
    <citation type="submission" date="2025-08" db="UniProtKB">
        <authorList>
            <consortium name="Ensembl"/>
        </authorList>
    </citation>
    <scope>IDENTIFICATION</scope>
    <source>
        <strain evidence="12">Guanapo</strain>
    </source>
</reference>
<feature type="coiled-coil region" evidence="9">
    <location>
        <begin position="319"/>
        <end position="346"/>
    </location>
</feature>
<name>A0A3P9P8T3_POERE</name>
<evidence type="ECO:0000256" key="10">
    <source>
        <dbReference type="SAM" id="Phobius"/>
    </source>
</evidence>
<keyword evidence="13" id="KW-1185">Reference proteome</keyword>
<dbReference type="InterPro" id="IPR012315">
    <property type="entry name" value="KASH"/>
</dbReference>
<evidence type="ECO:0000313" key="12">
    <source>
        <dbReference type="Ensembl" id="ENSPREP00000018271.1"/>
    </source>
</evidence>
<dbReference type="GO" id="GO:0034993">
    <property type="term" value="C:meiotic nuclear membrane microtubule tethering complex"/>
    <property type="evidence" value="ECO:0007669"/>
    <property type="project" value="TreeGrafter"/>
</dbReference>
<dbReference type="Bgee" id="ENSPREG00000012282">
    <property type="expression patterns" value="Expressed in caudal fin and 1 other cell type or tissue"/>
</dbReference>
<feature type="transmembrane region" description="Helical" evidence="10">
    <location>
        <begin position="717"/>
        <end position="737"/>
    </location>
</feature>
<evidence type="ECO:0000256" key="6">
    <source>
        <dbReference type="ARBA" id="ARBA00023242"/>
    </source>
</evidence>
<dbReference type="GO" id="GO:0005640">
    <property type="term" value="C:nuclear outer membrane"/>
    <property type="evidence" value="ECO:0007669"/>
    <property type="project" value="UniProtKB-SubCell"/>
</dbReference>
<keyword evidence="9" id="KW-0175">Coiled coil</keyword>
<dbReference type="PANTHER" id="PTHR47535">
    <property type="entry name" value="MUSCLE-SPECIFIC PROTEIN 300 KDA, ISOFORM G"/>
    <property type="match status" value="1"/>
</dbReference>
<dbReference type="Proteomes" id="UP000242638">
    <property type="component" value="Unassembled WGS sequence"/>
</dbReference>
<feature type="topological domain" description="Perinuclear space" evidence="8">
    <location>
        <begin position="738"/>
        <end position="766"/>
    </location>
</feature>
<protein>
    <submittedName>
        <fullName evidence="12">Spectrin repeat containing, nuclear envelope family member 3</fullName>
    </submittedName>
</protein>
<dbReference type="Gene3D" id="1.20.58.60">
    <property type="match status" value="1"/>
</dbReference>
<evidence type="ECO:0000256" key="2">
    <source>
        <dbReference type="ARBA" id="ARBA00022692"/>
    </source>
</evidence>
<evidence type="ECO:0000256" key="1">
    <source>
        <dbReference type="ARBA" id="ARBA00008619"/>
    </source>
</evidence>
<dbReference type="SUPFAM" id="SSF46966">
    <property type="entry name" value="Spectrin repeat"/>
    <property type="match status" value="3"/>
</dbReference>
<comment type="subcellular location">
    <subcellularLocation>
        <location evidence="7">Nucleus outer membrane</location>
        <topology evidence="7">Single-pass type IV membrane protein</topology>
    </subcellularLocation>
</comment>
<proteinExistence type="inferred from homology"/>
<comment type="similarity">
    <text evidence="1">Belongs to the nesprin family.</text>
</comment>
<keyword evidence="2 8" id="KW-0812">Transmembrane</keyword>
<dbReference type="AlphaFoldDB" id="A0A3P9P8T3"/>
<evidence type="ECO:0000256" key="8">
    <source>
        <dbReference type="PROSITE-ProRule" id="PRU00385"/>
    </source>
</evidence>
<organism evidence="12 13">
    <name type="scientific">Poecilia reticulata</name>
    <name type="common">Guppy</name>
    <name type="synonym">Acanthophacelus reticulatus</name>
    <dbReference type="NCBI Taxonomy" id="8081"/>
    <lineage>
        <taxon>Eukaryota</taxon>
        <taxon>Metazoa</taxon>
        <taxon>Chordata</taxon>
        <taxon>Craniata</taxon>
        <taxon>Vertebrata</taxon>
        <taxon>Euteleostomi</taxon>
        <taxon>Actinopterygii</taxon>
        <taxon>Neopterygii</taxon>
        <taxon>Teleostei</taxon>
        <taxon>Neoteleostei</taxon>
        <taxon>Acanthomorphata</taxon>
        <taxon>Ovalentaria</taxon>
        <taxon>Atherinomorphae</taxon>
        <taxon>Cyprinodontiformes</taxon>
        <taxon>Poeciliidae</taxon>
        <taxon>Poeciliinae</taxon>
        <taxon>Poecilia</taxon>
    </lineage>
</organism>
<reference evidence="13" key="1">
    <citation type="submission" date="2013-11" db="EMBL/GenBank/DDBJ databases">
        <title>The genomic landscape of the Guanapo guppy.</title>
        <authorList>
            <person name="Kuenstner A."/>
            <person name="Dreyer C."/>
        </authorList>
    </citation>
    <scope>NUCLEOTIDE SEQUENCE</scope>
    <source>
        <strain evidence="13">Guanapo</strain>
    </source>
</reference>
<dbReference type="InterPro" id="IPR057933">
    <property type="entry name" value="SYNE3_dom"/>
</dbReference>
<evidence type="ECO:0000256" key="7">
    <source>
        <dbReference type="ARBA" id="ARBA00046312"/>
    </source>
</evidence>
<feature type="topological domain" description="Cytoplasmic" evidence="8">
    <location>
        <begin position="1"/>
        <end position="716"/>
    </location>
</feature>
<sequence>MTQQEQQEFTARLQEADAWMKGIEEQLKANDNTAGPRDALEARLRETEKIHHSSHNGQMIVDQALLAAEKLLQSGDEELRNSTNEKLKELKNQWDETSTYIVHCHSRIEWVWLHWSEYLKAYEEFELWLTKQRRSLDLDVELQMGLKEKLWQVEQQMVIVSDIKSQAVLLERLLDEAAALHSRIEDPSVDAKAQQRLQEDYMDVRDRAQERLMLLQKISEEHHMFHSHVQKFQSWLVSKTKELTELMKLDEPPESKLRALKVSVADAVRTNTSPAGAEAVQEEAEELRLGWQRLRQGLCEAEEGLHCSLDSHSQYVTRCQRLGEDIGRIREMLQDLDQELVDTQESKSCTETTEEQMEGQWRKYSVGSSSYNDLYLFYVFNYLICLDEISQESISEVISLLRRFLQGLLQNSAELQERLSLLQVKGDLLDSVFGTESSDDLQGELSAAVRTRELLHNQLLERKNRLEVPEPTWMGGEGDEWVTRVLVLVLAKTVKVRDCDDIVSDHECFHGDLLNMEKWIMVMRQKLDSRVEMVLPDENSSLLHVSPQKLLGEFPEKEVHLQQIEAQGGKVLRRTSTDGQVHIRKDMERSSSGSDPGCVWLLQGRRGLNQINWSEFEAWLSRENEVLMKITRTSKSSLSALISRLPEGQQMFQLLLQQTQSRQGEDESLEDLRYRWTLYKSKLKEVENSLIMTKPGLKERKELELMKCGLLYRICRLALLLWLLFLALLLLAFLLPLMDDGNSCSLSNNFARSFNLMLRYDGPPPT</sequence>
<keyword evidence="6" id="KW-0539">Nucleus</keyword>
<accession>A0A3P9P8T3</accession>
<dbReference type="PANTHER" id="PTHR47535:SF2">
    <property type="entry name" value="NESPRIN-3"/>
    <property type="match status" value="1"/>
</dbReference>
<evidence type="ECO:0000256" key="5">
    <source>
        <dbReference type="ARBA" id="ARBA00023136"/>
    </source>
</evidence>
<dbReference type="Pfam" id="PF25804">
    <property type="entry name" value="SYNE3"/>
    <property type="match status" value="1"/>
</dbReference>
<dbReference type="GO" id="GO:0007097">
    <property type="term" value="P:nuclear migration"/>
    <property type="evidence" value="ECO:0007669"/>
    <property type="project" value="TreeGrafter"/>
</dbReference>
<evidence type="ECO:0000313" key="13">
    <source>
        <dbReference type="Proteomes" id="UP000242638"/>
    </source>
</evidence>
<dbReference type="GO" id="GO:0051015">
    <property type="term" value="F:actin filament binding"/>
    <property type="evidence" value="ECO:0007669"/>
    <property type="project" value="TreeGrafter"/>
</dbReference>
<evidence type="ECO:0000256" key="9">
    <source>
        <dbReference type="SAM" id="Coils"/>
    </source>
</evidence>
<keyword evidence="5 8" id="KW-0472">Membrane</keyword>
<reference evidence="12" key="3">
    <citation type="submission" date="2025-09" db="UniProtKB">
        <authorList>
            <consortium name="Ensembl"/>
        </authorList>
    </citation>
    <scope>IDENTIFICATION</scope>
    <source>
        <strain evidence="12">Guanapo</strain>
    </source>
</reference>
<keyword evidence="3" id="KW-0677">Repeat</keyword>
<keyword evidence="4 10" id="KW-1133">Transmembrane helix</keyword>
<evidence type="ECO:0000259" key="11">
    <source>
        <dbReference type="PROSITE" id="PS51049"/>
    </source>
</evidence>
<dbReference type="GO" id="GO:0005737">
    <property type="term" value="C:cytoplasm"/>
    <property type="evidence" value="ECO:0007669"/>
    <property type="project" value="TreeGrafter"/>
</dbReference>
<dbReference type="Pfam" id="PF10541">
    <property type="entry name" value="KASH"/>
    <property type="match status" value="1"/>
</dbReference>
<evidence type="ECO:0000256" key="3">
    <source>
        <dbReference type="ARBA" id="ARBA00022737"/>
    </source>
</evidence>
<dbReference type="InterPro" id="IPR052403">
    <property type="entry name" value="LINC-complex_assoc"/>
</dbReference>
<feature type="domain" description="KASH" evidence="11">
    <location>
        <begin position="708"/>
        <end position="766"/>
    </location>
</feature>
<evidence type="ECO:0000256" key="4">
    <source>
        <dbReference type="ARBA" id="ARBA00022989"/>
    </source>
</evidence>
<dbReference type="PROSITE" id="PS51049">
    <property type="entry name" value="KASH"/>
    <property type="match status" value="1"/>
</dbReference>
<dbReference type="GeneTree" id="ENSGT00440000039367"/>